<reference evidence="2" key="1">
    <citation type="submission" date="2022-05" db="EMBL/GenBank/DDBJ databases">
        <title>Schlegelella sp. nov., isolated from mangrove soil.</title>
        <authorList>
            <person name="Liu Y."/>
            <person name="Ge X."/>
            <person name="Liu W."/>
        </authorList>
    </citation>
    <scope>NUCLEOTIDE SEQUENCE</scope>
    <source>
        <strain evidence="2">S2-27</strain>
    </source>
</reference>
<dbReference type="RefSeq" id="WP_251778785.1">
    <property type="nucleotide sequence ID" value="NZ_JAMKFE010000006.1"/>
</dbReference>
<organism evidence="2 3">
    <name type="scientific">Caldimonas mangrovi</name>
    <dbReference type="NCBI Taxonomy" id="2944811"/>
    <lineage>
        <taxon>Bacteria</taxon>
        <taxon>Pseudomonadati</taxon>
        <taxon>Pseudomonadota</taxon>
        <taxon>Betaproteobacteria</taxon>
        <taxon>Burkholderiales</taxon>
        <taxon>Sphaerotilaceae</taxon>
        <taxon>Caldimonas</taxon>
    </lineage>
</organism>
<sequence length="221" mass="24374">MFRALSDRLAREGCDVLRFDYHGTGDSAGDEGQQSIERWTEDVIAAHEVLCEAASQRPVHWFGMGLGANMAARAAGRARIAPSHAVLWEPVLNGQEYLDALLSSHRSELSRELGLEWNQLRQRGREQEPSLPGVVLGFEVGEALFGELQRLEALPLHAAARRGVKLTCAVHAQQREALQKALGSAVRLHTVETRTNWMSTEALGTAIVPQDVPRILLETLQ</sequence>
<evidence type="ECO:0000313" key="2">
    <source>
        <dbReference type="EMBL" id="MCM5680344.1"/>
    </source>
</evidence>
<name>A0ABT0YPT3_9BURK</name>
<dbReference type="Gene3D" id="3.40.50.1820">
    <property type="entry name" value="alpha/beta hydrolase"/>
    <property type="match status" value="1"/>
</dbReference>
<feature type="domain" description="Serine aminopeptidase S33" evidence="1">
    <location>
        <begin position="3"/>
        <end position="112"/>
    </location>
</feature>
<proteinExistence type="predicted"/>
<keyword evidence="2" id="KW-0378">Hydrolase</keyword>
<dbReference type="SUPFAM" id="SSF53474">
    <property type="entry name" value="alpha/beta-Hydrolases"/>
    <property type="match status" value="1"/>
</dbReference>
<comment type="caution">
    <text evidence="2">The sequence shown here is derived from an EMBL/GenBank/DDBJ whole genome shotgun (WGS) entry which is preliminary data.</text>
</comment>
<gene>
    <name evidence="2" type="ORF">M8A51_12470</name>
</gene>
<dbReference type="InterPro" id="IPR029058">
    <property type="entry name" value="AB_hydrolase_fold"/>
</dbReference>
<protein>
    <submittedName>
        <fullName evidence="2">Alpha/beta hydrolase</fullName>
    </submittedName>
</protein>
<keyword evidence="3" id="KW-1185">Reference proteome</keyword>
<dbReference type="InterPro" id="IPR022742">
    <property type="entry name" value="Hydrolase_4"/>
</dbReference>
<evidence type="ECO:0000313" key="3">
    <source>
        <dbReference type="Proteomes" id="UP001165541"/>
    </source>
</evidence>
<dbReference type="Proteomes" id="UP001165541">
    <property type="component" value="Unassembled WGS sequence"/>
</dbReference>
<dbReference type="Pfam" id="PF12146">
    <property type="entry name" value="Hydrolase_4"/>
    <property type="match status" value="1"/>
</dbReference>
<dbReference type="EMBL" id="JAMKFE010000006">
    <property type="protein sequence ID" value="MCM5680344.1"/>
    <property type="molecule type" value="Genomic_DNA"/>
</dbReference>
<accession>A0ABT0YPT3</accession>
<evidence type="ECO:0000259" key="1">
    <source>
        <dbReference type="Pfam" id="PF12146"/>
    </source>
</evidence>
<dbReference type="GO" id="GO:0016787">
    <property type="term" value="F:hydrolase activity"/>
    <property type="evidence" value="ECO:0007669"/>
    <property type="project" value="UniProtKB-KW"/>
</dbReference>